<dbReference type="RefSeq" id="WP_139146272.1">
    <property type="nucleotide sequence ID" value="NZ_JBBYHY010000002.1"/>
</dbReference>
<proteinExistence type="predicted"/>
<keyword evidence="2" id="KW-1185">Reference proteome</keyword>
<dbReference type="EMBL" id="JBBYHY010000002">
    <property type="protein sequence ID" value="MEL3952546.1"/>
    <property type="molecule type" value="Genomic_DNA"/>
</dbReference>
<reference evidence="1 2" key="1">
    <citation type="submission" date="2024-04" db="EMBL/GenBank/DDBJ databases">
        <title>Bacterial endophytes with biocontrol capabilities against important plant pathogens.</title>
        <authorList>
            <person name="Alayande K.A."/>
        </authorList>
    </citation>
    <scope>NUCLEOTIDE SEQUENCE [LARGE SCALE GENOMIC DNA]</scope>
    <source>
        <strain evidence="1 2">KV22</strain>
    </source>
</reference>
<accession>A0ABU9JK96</accession>
<dbReference type="InterPro" id="IPR016181">
    <property type="entry name" value="Acyl_CoA_acyltransferase"/>
</dbReference>
<dbReference type="Proteomes" id="UP001455088">
    <property type="component" value="Unassembled WGS sequence"/>
</dbReference>
<gene>
    <name evidence="1" type="ORF">AAE039_03075</name>
</gene>
<comment type="caution">
    <text evidence="1">The sequence shown here is derived from an EMBL/GenBank/DDBJ whole genome shotgun (WGS) entry which is preliminary data.</text>
</comment>
<evidence type="ECO:0000313" key="2">
    <source>
        <dbReference type="Proteomes" id="UP001455088"/>
    </source>
</evidence>
<sequence>MDKIPARKLAETRHLRLRNEACRVVVNELKALYPHLQLSDIDNDAVAQARRWAEAPCATRRRRLYVPWDWQELWRRFRNHACRVDLAIRDAEVLCALAVGRVSKGRMVASIHYLQSNPASHDLQGEAGRIATAYLLALATQLRCGEIALNRPVPELVAYYERLGFTRHVHRKGMLWRLVQDITVGGQDLTVAVDGSSRLSAEPTRSGGQQ</sequence>
<organism evidence="1 2">
    <name type="scientific">Stenotrophomonas bentonitica</name>
    <dbReference type="NCBI Taxonomy" id="1450134"/>
    <lineage>
        <taxon>Bacteria</taxon>
        <taxon>Pseudomonadati</taxon>
        <taxon>Pseudomonadota</taxon>
        <taxon>Gammaproteobacteria</taxon>
        <taxon>Lysobacterales</taxon>
        <taxon>Lysobacteraceae</taxon>
        <taxon>Stenotrophomonas</taxon>
    </lineage>
</organism>
<evidence type="ECO:0000313" key="1">
    <source>
        <dbReference type="EMBL" id="MEL3952546.1"/>
    </source>
</evidence>
<protein>
    <recommendedName>
        <fullName evidence="3">N-acetyltransferase domain-containing protein</fullName>
    </recommendedName>
</protein>
<name>A0ABU9JK96_9GAMM</name>
<dbReference type="SUPFAM" id="SSF55729">
    <property type="entry name" value="Acyl-CoA N-acyltransferases (Nat)"/>
    <property type="match status" value="1"/>
</dbReference>
<evidence type="ECO:0008006" key="3">
    <source>
        <dbReference type="Google" id="ProtNLM"/>
    </source>
</evidence>